<dbReference type="InterPro" id="IPR005162">
    <property type="entry name" value="Retrotrans_gag_dom"/>
</dbReference>
<evidence type="ECO:0000256" key="12">
    <source>
        <dbReference type="ARBA" id="ARBA00023268"/>
    </source>
</evidence>
<comment type="subcellular location">
    <subcellularLocation>
        <location evidence="1">Nucleus</location>
    </subcellularLocation>
</comment>
<keyword evidence="2" id="KW-0645">Protease</keyword>
<feature type="compositionally biased region" description="Low complexity" evidence="14">
    <location>
        <begin position="962"/>
        <end position="979"/>
    </location>
</feature>
<evidence type="ECO:0000256" key="1">
    <source>
        <dbReference type="ARBA" id="ARBA00004123"/>
    </source>
</evidence>
<name>A0A8K9UND0_ONCMY</name>
<keyword evidence="18" id="KW-1185">Reference proteome</keyword>
<dbReference type="GO" id="GO:0003887">
    <property type="term" value="F:DNA-directed DNA polymerase activity"/>
    <property type="evidence" value="ECO:0007669"/>
    <property type="project" value="UniProtKB-KW"/>
</dbReference>
<dbReference type="SMART" id="SM00298">
    <property type="entry name" value="CHROMO"/>
    <property type="match status" value="1"/>
</dbReference>
<evidence type="ECO:0000256" key="14">
    <source>
        <dbReference type="SAM" id="MobiDB-lite"/>
    </source>
</evidence>
<protein>
    <recommendedName>
        <fullName evidence="13">Gypsy retrotransposon integrase-like protein 1</fullName>
    </recommendedName>
</protein>
<evidence type="ECO:0000259" key="15">
    <source>
        <dbReference type="PROSITE" id="PS50013"/>
    </source>
</evidence>
<dbReference type="GO" id="GO:0004190">
    <property type="term" value="F:aspartic-type endopeptidase activity"/>
    <property type="evidence" value="ECO:0007669"/>
    <property type="project" value="UniProtKB-KW"/>
</dbReference>
<dbReference type="CDD" id="cd09274">
    <property type="entry name" value="RNase_HI_RT_Ty3"/>
    <property type="match status" value="1"/>
</dbReference>
<keyword evidence="6" id="KW-0460">Magnesium</keyword>
<dbReference type="InterPro" id="IPR050951">
    <property type="entry name" value="Retrovirus_Pol_polyprotein"/>
</dbReference>
<dbReference type="Pfam" id="PF24626">
    <property type="entry name" value="SH3_Tf2-1"/>
    <property type="match status" value="1"/>
</dbReference>
<dbReference type="GO" id="GO:0003677">
    <property type="term" value="F:DNA binding"/>
    <property type="evidence" value="ECO:0007669"/>
    <property type="project" value="UniProtKB-KW"/>
</dbReference>
<dbReference type="PANTHER" id="PTHR37984:SF5">
    <property type="entry name" value="PROTEIN NYNRIN-LIKE"/>
    <property type="match status" value="1"/>
</dbReference>
<evidence type="ECO:0000256" key="10">
    <source>
        <dbReference type="ARBA" id="ARBA00023125"/>
    </source>
</evidence>
<keyword evidence="4" id="KW-0064">Aspartyl protease</keyword>
<evidence type="ECO:0000256" key="5">
    <source>
        <dbReference type="ARBA" id="ARBA00022801"/>
    </source>
</evidence>
<dbReference type="FunFam" id="3.30.70.270:FF:000020">
    <property type="entry name" value="Transposon Tf2-6 polyprotein-like Protein"/>
    <property type="match status" value="1"/>
</dbReference>
<dbReference type="InterPro" id="IPR036397">
    <property type="entry name" value="RNaseH_sf"/>
</dbReference>
<organism evidence="17 18">
    <name type="scientific">Oncorhynchus mykiss</name>
    <name type="common">Rainbow trout</name>
    <name type="synonym">Salmo gairdneri</name>
    <dbReference type="NCBI Taxonomy" id="8022"/>
    <lineage>
        <taxon>Eukaryota</taxon>
        <taxon>Metazoa</taxon>
        <taxon>Chordata</taxon>
        <taxon>Craniata</taxon>
        <taxon>Vertebrata</taxon>
        <taxon>Euteleostomi</taxon>
        <taxon>Actinopterygii</taxon>
        <taxon>Neopterygii</taxon>
        <taxon>Teleostei</taxon>
        <taxon>Protacanthopterygii</taxon>
        <taxon>Salmoniformes</taxon>
        <taxon>Salmonidae</taxon>
        <taxon>Salmoninae</taxon>
        <taxon>Oncorhynchus</taxon>
    </lineage>
</organism>
<dbReference type="GeneTree" id="ENSGT01040000240511"/>
<dbReference type="InterPro" id="IPR023780">
    <property type="entry name" value="Chromo_domain"/>
</dbReference>
<dbReference type="SUPFAM" id="SSF53098">
    <property type="entry name" value="Ribonuclease H-like"/>
    <property type="match status" value="1"/>
</dbReference>
<evidence type="ECO:0000256" key="6">
    <source>
        <dbReference type="ARBA" id="ARBA00022842"/>
    </source>
</evidence>
<dbReference type="Gene3D" id="3.30.70.270">
    <property type="match status" value="1"/>
</dbReference>
<feature type="region of interest" description="Disordered" evidence="14">
    <location>
        <begin position="921"/>
        <end position="979"/>
    </location>
</feature>
<dbReference type="AlphaFoldDB" id="A0A8K9UND0"/>
<reference evidence="17" key="2">
    <citation type="submission" date="2025-08" db="UniProtKB">
        <authorList>
            <consortium name="Ensembl"/>
        </authorList>
    </citation>
    <scope>IDENTIFICATION</scope>
</reference>
<dbReference type="GO" id="GO:0006310">
    <property type="term" value="P:DNA recombination"/>
    <property type="evidence" value="ECO:0007669"/>
    <property type="project" value="UniProtKB-KW"/>
</dbReference>
<dbReference type="PANTHER" id="PTHR37984">
    <property type="entry name" value="PROTEIN CBG26694"/>
    <property type="match status" value="1"/>
</dbReference>
<dbReference type="InterPro" id="IPR001584">
    <property type="entry name" value="Integrase_cat-core"/>
</dbReference>
<dbReference type="Proteomes" id="UP000694395">
    <property type="component" value="Chromosome 17"/>
</dbReference>
<evidence type="ECO:0000256" key="4">
    <source>
        <dbReference type="ARBA" id="ARBA00022750"/>
    </source>
</evidence>
<dbReference type="InterPro" id="IPR000953">
    <property type="entry name" value="Chromo/chromo_shadow_dom"/>
</dbReference>
<accession>A0A8K9UND0</accession>
<feature type="domain" description="Integrase catalytic" evidence="16">
    <location>
        <begin position="569"/>
        <end position="728"/>
    </location>
</feature>
<feature type="domain" description="Chromo" evidence="15">
    <location>
        <begin position="872"/>
        <end position="930"/>
    </location>
</feature>
<keyword evidence="9" id="KW-0239">DNA-directed DNA polymerase</keyword>
<keyword evidence="8" id="KW-0695">RNA-directed DNA polymerase</keyword>
<dbReference type="Gene3D" id="3.10.20.370">
    <property type="match status" value="1"/>
</dbReference>
<dbReference type="GO" id="GO:0046872">
    <property type="term" value="F:metal ion binding"/>
    <property type="evidence" value="ECO:0007669"/>
    <property type="project" value="UniProtKB-KW"/>
</dbReference>
<dbReference type="Gene3D" id="3.30.420.10">
    <property type="entry name" value="Ribonuclease H-like superfamily/Ribonuclease H"/>
    <property type="match status" value="1"/>
</dbReference>
<evidence type="ECO:0000256" key="2">
    <source>
        <dbReference type="ARBA" id="ARBA00022670"/>
    </source>
</evidence>
<dbReference type="SUPFAM" id="SSF54160">
    <property type="entry name" value="Chromo domain-like"/>
    <property type="match status" value="1"/>
</dbReference>
<evidence type="ECO:0000256" key="3">
    <source>
        <dbReference type="ARBA" id="ARBA00022723"/>
    </source>
</evidence>
<evidence type="ECO:0000256" key="11">
    <source>
        <dbReference type="ARBA" id="ARBA00023172"/>
    </source>
</evidence>
<dbReference type="GO" id="GO:0005634">
    <property type="term" value="C:nucleus"/>
    <property type="evidence" value="ECO:0007669"/>
    <property type="project" value="UniProtKB-SubCell"/>
</dbReference>
<evidence type="ECO:0000256" key="9">
    <source>
        <dbReference type="ARBA" id="ARBA00022932"/>
    </source>
</evidence>
<dbReference type="GO" id="GO:0006508">
    <property type="term" value="P:proteolysis"/>
    <property type="evidence" value="ECO:0007669"/>
    <property type="project" value="UniProtKB-KW"/>
</dbReference>
<dbReference type="GO" id="GO:0015074">
    <property type="term" value="P:DNA integration"/>
    <property type="evidence" value="ECO:0007669"/>
    <property type="project" value="UniProtKB-KW"/>
</dbReference>
<evidence type="ECO:0000256" key="13">
    <source>
        <dbReference type="ARBA" id="ARBA00039658"/>
    </source>
</evidence>
<dbReference type="Pfam" id="PF00385">
    <property type="entry name" value="Chromo"/>
    <property type="match status" value="1"/>
</dbReference>
<feature type="compositionally biased region" description="Gly residues" evidence="14">
    <location>
        <begin position="946"/>
        <end position="955"/>
    </location>
</feature>
<dbReference type="InterPro" id="IPR056924">
    <property type="entry name" value="SH3_Tf2-1"/>
</dbReference>
<dbReference type="InterPro" id="IPR012337">
    <property type="entry name" value="RNaseH-like_sf"/>
</dbReference>
<keyword evidence="12" id="KW-0511">Multifunctional enzyme</keyword>
<keyword evidence="9" id="KW-0808">Transferase</keyword>
<dbReference type="InterPro" id="IPR043502">
    <property type="entry name" value="DNA/RNA_pol_sf"/>
</dbReference>
<evidence type="ECO:0000256" key="8">
    <source>
        <dbReference type="ARBA" id="ARBA00022918"/>
    </source>
</evidence>
<dbReference type="InterPro" id="IPR016197">
    <property type="entry name" value="Chromo-like_dom_sf"/>
</dbReference>
<dbReference type="GO" id="GO:0003964">
    <property type="term" value="F:RNA-directed DNA polymerase activity"/>
    <property type="evidence" value="ECO:0007669"/>
    <property type="project" value="UniProtKB-KW"/>
</dbReference>
<dbReference type="Pfam" id="PF00665">
    <property type="entry name" value="rve"/>
    <property type="match status" value="1"/>
</dbReference>
<dbReference type="InterPro" id="IPR041577">
    <property type="entry name" value="RT_RNaseH_2"/>
</dbReference>
<dbReference type="PROSITE" id="PS50013">
    <property type="entry name" value="CHROMO_2"/>
    <property type="match status" value="1"/>
</dbReference>
<evidence type="ECO:0000259" key="16">
    <source>
        <dbReference type="PROSITE" id="PS50994"/>
    </source>
</evidence>
<reference evidence="17" key="1">
    <citation type="submission" date="2020-07" db="EMBL/GenBank/DDBJ databases">
        <title>A long reads based de novo assembly of the rainbow trout Arlee double haploid line genome.</title>
        <authorList>
            <person name="Gao G."/>
            <person name="Palti Y."/>
        </authorList>
    </citation>
    <scope>NUCLEOTIDE SEQUENCE [LARGE SCALE GENOMIC DNA]</scope>
</reference>
<dbReference type="Gene3D" id="1.10.340.70">
    <property type="match status" value="1"/>
</dbReference>
<keyword evidence="10" id="KW-0238">DNA-binding</keyword>
<sequence>MESAGATANPLPSMEERVLHNTTILHRIGTAMDQVMERMDRWERSGLLSPPSAPPPQDSPSPDSSTLRLTLPRVYDGAAAGCQGFLLQLELYLATVRPTPSGAERVSVLISCLTGRALEWANAVWNGPDSAKEHYPEFSRRFRAVFDHPPDGRAAGERLFHLRQEKRSAQDYALEFRTLAAGSGWNDRALIDHYRCSLREDVRRELACRDTALSLDELIDMSIRLDNLLATSGVEMEGDRSKAVRNWPTPTTVKEVQRFLGFANYYRRFIRGFGQVAAPITSLLKGGPVRLRWSAEADGAFNKLKALFTDAPVLAHPDPSLAFIVEVDASEAGVGAVLSQRSGMPPKLRPCAFFSRKLSPAERNYDVGDRELLAVVRALKVWRHWLEGAKHPFLIWTDHQNLEYIRAARRLNPRQARWAIFFTRFWFTLSYRPGSQNVKADALSRLYDTEDRSTEPTPILPASKLVAPVVWEVDSDIERALRAEPVPPQCPAGQKYVPHGVRDQLIRWAHVLPSSGHPGVRRTIGSLRGRYWWPTLARDVKVYVSSCSVCAQSKAPRHLPRGKLQPLPVPQRPWSHLSVDFLTDLPPSQGNTTVLVIVDRFSKSCRLLPLPGIPTALQTAEALFTHVFRHYGVPEDIVSDRGPQFTSRVWRAFMERLGVSVSLTSGYHPESNGQVERVNQEVGRFLRSYCQDRPGEWARYIPWAEMAQNSLRHSSTNVSPFQCVLGYQPVLAPWHPSQTEAPAVEEWVQRSKETWRAVRESLQQASGRQKRSADRHRSEAPVFVPGDRVWLSTRNLPLRLPCRKLGPQCVGPFKVLRRINEVCYRLQLPSYYRINPSFHVSLLRPVVAGPLQDGEVPEVPPPPLDIEGSPAYTIRAILDSRRRVRGLQYLVDWEGYGPEERCWVPVGNILDPSMLRDFHRLHPERPAPRPPGRPRGRCRRAAGAARQGGGGGGGTVTTPTEGGSPSRSGGARRSSSPAY</sequence>
<dbReference type="PROSITE" id="PS50994">
    <property type="entry name" value="INTEGRASE"/>
    <property type="match status" value="1"/>
</dbReference>
<dbReference type="Gene3D" id="2.40.50.40">
    <property type="match status" value="1"/>
</dbReference>
<dbReference type="Ensembl" id="ENSOMYT00000125812.1">
    <property type="protein sequence ID" value="ENSOMYP00000113929.1"/>
    <property type="gene ID" value="ENSOMYG00000051689.1"/>
</dbReference>
<proteinExistence type="predicted"/>
<dbReference type="Pfam" id="PF17921">
    <property type="entry name" value="Integrase_H2C2"/>
    <property type="match status" value="1"/>
</dbReference>
<dbReference type="FunFam" id="3.10.20.370:FF:000003">
    <property type="entry name" value="Transposon Tf2-6 polyprotein"/>
    <property type="match status" value="1"/>
</dbReference>
<feature type="region of interest" description="Disordered" evidence="14">
    <location>
        <begin position="45"/>
        <end position="67"/>
    </location>
</feature>
<keyword evidence="5" id="KW-0378">Hydrolase</keyword>
<dbReference type="FunFam" id="3.30.420.10:FF:000032">
    <property type="entry name" value="Retrovirus-related Pol polyprotein from transposon 297-like Protein"/>
    <property type="match status" value="1"/>
</dbReference>
<keyword evidence="3" id="KW-0479">Metal-binding</keyword>
<evidence type="ECO:0000256" key="7">
    <source>
        <dbReference type="ARBA" id="ARBA00022908"/>
    </source>
</evidence>
<keyword evidence="11" id="KW-0233">DNA recombination</keyword>
<dbReference type="SUPFAM" id="SSF56672">
    <property type="entry name" value="DNA/RNA polymerases"/>
    <property type="match status" value="1"/>
</dbReference>
<keyword evidence="7" id="KW-0229">DNA integration</keyword>
<dbReference type="InterPro" id="IPR041588">
    <property type="entry name" value="Integrase_H2C2"/>
</dbReference>
<reference evidence="17" key="3">
    <citation type="submission" date="2025-09" db="UniProtKB">
        <authorList>
            <consortium name="Ensembl"/>
        </authorList>
    </citation>
    <scope>IDENTIFICATION</scope>
</reference>
<dbReference type="Pfam" id="PF17919">
    <property type="entry name" value="RT_RNaseH_2"/>
    <property type="match status" value="1"/>
</dbReference>
<keyword evidence="9" id="KW-0548">Nucleotidyltransferase</keyword>
<evidence type="ECO:0000313" key="17">
    <source>
        <dbReference type="Ensembl" id="ENSOMYP00000113929.1"/>
    </source>
</evidence>
<evidence type="ECO:0000313" key="18">
    <source>
        <dbReference type="Proteomes" id="UP000694395"/>
    </source>
</evidence>
<dbReference type="Pfam" id="PF03732">
    <property type="entry name" value="Retrotrans_gag"/>
    <property type="match status" value="1"/>
</dbReference>
<dbReference type="InterPro" id="IPR043128">
    <property type="entry name" value="Rev_trsase/Diguanyl_cyclase"/>
</dbReference>